<name>A0A542EFH0_9MICO</name>
<feature type="transmembrane region" description="Helical" evidence="1">
    <location>
        <begin position="261"/>
        <end position="282"/>
    </location>
</feature>
<dbReference type="GO" id="GO:0008233">
    <property type="term" value="F:peptidase activity"/>
    <property type="evidence" value="ECO:0007669"/>
    <property type="project" value="InterPro"/>
</dbReference>
<feature type="transmembrane region" description="Helical" evidence="1">
    <location>
        <begin position="162"/>
        <end position="186"/>
    </location>
</feature>
<dbReference type="Proteomes" id="UP000320806">
    <property type="component" value="Unassembled WGS sequence"/>
</dbReference>
<evidence type="ECO:0000256" key="1">
    <source>
        <dbReference type="SAM" id="Phobius"/>
    </source>
</evidence>
<proteinExistence type="predicted"/>
<sequence>MGIPPDSVRTLSRAQLAHLNGRRPLLRRAISWTIGIVFFGLCLAVVLASLHAQSGLTATVLGIATGFVVLGIVVPVFLWLDRFEPEPWGMLLFAFLWGACVATVGAALLNDIGGYLIGATAENNAPVAIFVAPPVEEALKGLALILLIVFRRKEIDGIVDGMVYAGLCAAGFAFVEDIVYLANGYADSGEEGLFGTFIVRVLMSPFAHPMFTICIGIGVGIAATSRGFAMRVLPPLIGFVCAVMLHMGWNALAILAEEGWLLTYVLVQVPLFCAFVALLVIARRRESARIGEQLSGYVDSSWLSPPEVRMLASMSERRYARAWAKSHGGKTLELQMEQFQDIASELAMLRARINRGDHGPDSFAREHKLLEALWMLRRPFLGTPLYRHYEWTPIGRPPMRTPLR</sequence>
<keyword evidence="3" id="KW-1185">Reference proteome</keyword>
<accession>A0A542EFH0</accession>
<feature type="transmembrane region" description="Helical" evidence="1">
    <location>
        <begin position="236"/>
        <end position="255"/>
    </location>
</feature>
<keyword evidence="1" id="KW-1133">Transmembrane helix</keyword>
<evidence type="ECO:0000313" key="2">
    <source>
        <dbReference type="EMBL" id="TQJ14006.1"/>
    </source>
</evidence>
<feature type="transmembrane region" description="Helical" evidence="1">
    <location>
        <begin position="129"/>
        <end position="150"/>
    </location>
</feature>
<protein>
    <submittedName>
        <fullName evidence="2">RsiW-degrading membrane proteinase PrsW (M82 family)</fullName>
    </submittedName>
</protein>
<reference evidence="2 3" key="1">
    <citation type="submission" date="2019-06" db="EMBL/GenBank/DDBJ databases">
        <title>Sequencing the genomes of 1000 actinobacteria strains.</title>
        <authorList>
            <person name="Klenk H.-P."/>
        </authorList>
    </citation>
    <scope>NUCLEOTIDE SEQUENCE [LARGE SCALE GENOMIC DNA]</scope>
    <source>
        <strain evidence="2 3">DSM 19828</strain>
    </source>
</reference>
<feature type="transmembrane region" description="Helical" evidence="1">
    <location>
        <begin position="29"/>
        <end position="50"/>
    </location>
</feature>
<comment type="caution">
    <text evidence="2">The sequence shown here is derived from an EMBL/GenBank/DDBJ whole genome shotgun (WGS) entry which is preliminary data.</text>
</comment>
<dbReference type="OrthoDB" id="9785431at2"/>
<dbReference type="PANTHER" id="PTHR36844:SF1">
    <property type="entry name" value="PROTEASE PRSW"/>
    <property type="match status" value="1"/>
</dbReference>
<dbReference type="RefSeq" id="WP_141927945.1">
    <property type="nucleotide sequence ID" value="NZ_BAABCI010000002.1"/>
</dbReference>
<dbReference type="EMBL" id="VFMO01000001">
    <property type="protein sequence ID" value="TQJ14006.1"/>
    <property type="molecule type" value="Genomic_DNA"/>
</dbReference>
<dbReference type="Pfam" id="PF13367">
    <property type="entry name" value="PrsW-protease"/>
    <property type="match status" value="1"/>
</dbReference>
<keyword evidence="1" id="KW-0812">Transmembrane</keyword>
<keyword evidence="1" id="KW-0472">Membrane</keyword>
<dbReference type="InterPro" id="IPR026898">
    <property type="entry name" value="PrsW"/>
</dbReference>
<gene>
    <name evidence="2" type="ORF">FB459_1447</name>
</gene>
<dbReference type="AlphaFoldDB" id="A0A542EFH0"/>
<feature type="transmembrane region" description="Helical" evidence="1">
    <location>
        <begin position="56"/>
        <end position="78"/>
    </location>
</feature>
<evidence type="ECO:0000313" key="3">
    <source>
        <dbReference type="Proteomes" id="UP000320806"/>
    </source>
</evidence>
<dbReference type="PANTHER" id="PTHR36844">
    <property type="entry name" value="PROTEASE PRSW"/>
    <property type="match status" value="1"/>
</dbReference>
<feature type="transmembrane region" description="Helical" evidence="1">
    <location>
        <begin position="90"/>
        <end position="109"/>
    </location>
</feature>
<organism evidence="2 3">
    <name type="scientific">Yimella lutea</name>
    <dbReference type="NCBI Taxonomy" id="587872"/>
    <lineage>
        <taxon>Bacteria</taxon>
        <taxon>Bacillati</taxon>
        <taxon>Actinomycetota</taxon>
        <taxon>Actinomycetes</taxon>
        <taxon>Micrococcales</taxon>
        <taxon>Dermacoccaceae</taxon>
        <taxon>Yimella</taxon>
    </lineage>
</organism>
<feature type="transmembrane region" description="Helical" evidence="1">
    <location>
        <begin position="206"/>
        <end position="224"/>
    </location>
</feature>